<evidence type="ECO:0000256" key="2">
    <source>
        <dbReference type="PROSITE-ProRule" id="PRU00169"/>
    </source>
</evidence>
<dbReference type="Proteomes" id="UP000053577">
    <property type="component" value="Unassembled WGS sequence"/>
</dbReference>
<evidence type="ECO:0000259" key="5">
    <source>
        <dbReference type="PROSITE" id="PS51755"/>
    </source>
</evidence>
<evidence type="ECO:0000313" key="7">
    <source>
        <dbReference type="EMBL" id="PKH46891.1"/>
    </source>
</evidence>
<dbReference type="PATRIC" id="fig|61435.5.peg.498"/>
<dbReference type="InterPro" id="IPR036388">
    <property type="entry name" value="WH-like_DNA-bd_sf"/>
</dbReference>
<dbReference type="InterPro" id="IPR001789">
    <property type="entry name" value="Sig_transdc_resp-reg_receiver"/>
</dbReference>
<reference evidence="6 8" key="1">
    <citation type="journal article" date="2015" name="Sci. Rep.">
        <title>A comparative genomics and reductive dehalogenase gene transcription study of two chloroethene-respiring bacteria, Dehalococcoides mccartyi strains MB and 11a.</title>
        <authorList>
            <person name="Low A."/>
            <person name="Shen Z."/>
            <person name="Cheng D."/>
            <person name="Rogers M.J."/>
            <person name="Lee P.K."/>
            <person name="He J."/>
        </authorList>
    </citation>
    <scope>NUCLEOTIDE SEQUENCE [LARGE SCALE GENOMIC DNA]</scope>
    <source>
        <strain evidence="6 8">MB</strain>
    </source>
</reference>
<dbReference type="Gene3D" id="3.40.50.2300">
    <property type="match status" value="1"/>
</dbReference>
<dbReference type="AlphaFoldDB" id="A0A0V8M5S1"/>
<dbReference type="InterPro" id="IPR016032">
    <property type="entry name" value="Sig_transdc_resp-reg_C-effctor"/>
</dbReference>
<proteinExistence type="predicted"/>
<dbReference type="Gene3D" id="1.10.10.10">
    <property type="entry name" value="Winged helix-like DNA-binding domain superfamily/Winged helix DNA-binding domain"/>
    <property type="match status" value="1"/>
</dbReference>
<evidence type="ECO:0000313" key="8">
    <source>
        <dbReference type="Proteomes" id="UP000053577"/>
    </source>
</evidence>
<keyword evidence="1 3" id="KW-0238">DNA-binding</keyword>
<evidence type="ECO:0000313" key="9">
    <source>
        <dbReference type="Proteomes" id="UP000233649"/>
    </source>
</evidence>
<dbReference type="EMBL" id="JGYD01000002">
    <property type="protein sequence ID" value="KSV18905.1"/>
    <property type="molecule type" value="Genomic_DNA"/>
</dbReference>
<feature type="modified residue" description="4-aspartylphosphate" evidence="2">
    <location>
        <position position="53"/>
    </location>
</feature>
<dbReference type="Proteomes" id="UP000233649">
    <property type="component" value="Unassembled WGS sequence"/>
</dbReference>
<dbReference type="GO" id="GO:0000156">
    <property type="term" value="F:phosphorelay response regulator activity"/>
    <property type="evidence" value="ECO:0007669"/>
    <property type="project" value="TreeGrafter"/>
</dbReference>
<accession>A0A0V8M5S1</accession>
<feature type="domain" description="Response regulatory" evidence="4">
    <location>
        <begin position="2"/>
        <end position="118"/>
    </location>
</feature>
<evidence type="ECO:0000256" key="1">
    <source>
        <dbReference type="ARBA" id="ARBA00023125"/>
    </source>
</evidence>
<gene>
    <name evidence="7" type="ORF">CVH13_00866</name>
    <name evidence="6" type="ORF">DA01_02460</name>
</gene>
<keyword evidence="2" id="KW-0597">Phosphoprotein</keyword>
<dbReference type="PROSITE" id="PS50110">
    <property type="entry name" value="RESPONSE_REGULATORY"/>
    <property type="match status" value="1"/>
</dbReference>
<dbReference type="PANTHER" id="PTHR48111:SF50">
    <property type="entry name" value="KDP OPERON TRANSCRIPTIONAL REGULATORY PROTEIN KDPE"/>
    <property type="match status" value="1"/>
</dbReference>
<dbReference type="OrthoDB" id="48397at2"/>
<dbReference type="SMART" id="SM00862">
    <property type="entry name" value="Trans_reg_C"/>
    <property type="match status" value="1"/>
</dbReference>
<protein>
    <submittedName>
        <fullName evidence="6">Chemotaxis protein CheY</fullName>
    </submittedName>
    <submittedName>
        <fullName evidence="7">DNA-binding response regulator</fullName>
    </submittedName>
</protein>
<dbReference type="InterPro" id="IPR011006">
    <property type="entry name" value="CheY-like_superfamily"/>
</dbReference>
<dbReference type="PROSITE" id="PS51755">
    <property type="entry name" value="OMPR_PHOB"/>
    <property type="match status" value="1"/>
</dbReference>
<dbReference type="RefSeq" id="WP_011308710.1">
    <property type="nucleotide sequence ID" value="NZ_JAPZBK010000001.1"/>
</dbReference>
<evidence type="ECO:0000313" key="6">
    <source>
        <dbReference type="EMBL" id="KSV18905.1"/>
    </source>
</evidence>
<sequence length="227" mass="25742">MKIVIIEDEEEIVKILKLTFQIRWPSAEILAANYGSKGIQIVEKESPDLVILDLGLPDMDGFDVLDQIRAFSSEVPVLILTVTNDEHCIVRALESGADEYIIKPFHQLELLSRVKVLLRRRLMDSEEVAINVGPFRLSKYSNTLMVDNRRLILTNTEKIIMSHLLSNAGNLVPATLLAEAIWGHNYTNAKDAVRVHIWRLRRKVEPNPQTPCFIITVPHLGFKLALS</sequence>
<feature type="domain" description="OmpR/PhoB-type" evidence="5">
    <location>
        <begin position="127"/>
        <end position="226"/>
    </location>
</feature>
<dbReference type="Pfam" id="PF00072">
    <property type="entry name" value="Response_reg"/>
    <property type="match status" value="1"/>
</dbReference>
<dbReference type="GO" id="GO:0032993">
    <property type="term" value="C:protein-DNA complex"/>
    <property type="evidence" value="ECO:0007669"/>
    <property type="project" value="TreeGrafter"/>
</dbReference>
<dbReference type="SUPFAM" id="SSF46894">
    <property type="entry name" value="C-terminal effector domain of the bipartite response regulators"/>
    <property type="match status" value="1"/>
</dbReference>
<comment type="caution">
    <text evidence="6">The sequence shown here is derived from an EMBL/GenBank/DDBJ whole genome shotgun (WGS) entry which is preliminary data.</text>
</comment>
<dbReference type="Pfam" id="PF00486">
    <property type="entry name" value="Trans_reg_C"/>
    <property type="match status" value="1"/>
</dbReference>
<organism evidence="6 8">
    <name type="scientific">Dehalococcoides mccartyi</name>
    <dbReference type="NCBI Taxonomy" id="61435"/>
    <lineage>
        <taxon>Bacteria</taxon>
        <taxon>Bacillati</taxon>
        <taxon>Chloroflexota</taxon>
        <taxon>Dehalococcoidia</taxon>
        <taxon>Dehalococcoidales</taxon>
        <taxon>Dehalococcoidaceae</taxon>
        <taxon>Dehalococcoides</taxon>
    </lineage>
</organism>
<dbReference type="SMART" id="SM00448">
    <property type="entry name" value="REC"/>
    <property type="match status" value="1"/>
</dbReference>
<reference evidence="7 9" key="2">
    <citation type="journal article" date="2017" name="FEMS Microbiol. Ecol.">
        <title>Reconstructed genomes of novel Dehalococcoides mccartyi strains from 1,2,3,4-tetrachlorodibenzo-p-dioxin-dechlorinating enrichment cultures reveal divergent reductive dehalogenase gene profiles.</title>
        <authorList>
            <person name="Dam H.T."/>
            <person name="Vollmers J."/>
            <person name="Kaster A.K."/>
            <person name="Haggblom M.M."/>
        </authorList>
    </citation>
    <scope>NUCLEOTIDE SEQUENCE [LARGE SCALE GENOMIC DNA]</scope>
    <source>
        <strain evidence="7 9">H1-3-2.001</strain>
    </source>
</reference>
<evidence type="ECO:0000256" key="3">
    <source>
        <dbReference type="PROSITE-ProRule" id="PRU01091"/>
    </source>
</evidence>
<dbReference type="GO" id="GO:0005829">
    <property type="term" value="C:cytosol"/>
    <property type="evidence" value="ECO:0007669"/>
    <property type="project" value="TreeGrafter"/>
</dbReference>
<dbReference type="CDD" id="cd17574">
    <property type="entry name" value="REC_OmpR"/>
    <property type="match status" value="1"/>
</dbReference>
<dbReference type="CDD" id="cd00383">
    <property type="entry name" value="trans_reg_C"/>
    <property type="match status" value="1"/>
</dbReference>
<dbReference type="PANTHER" id="PTHR48111">
    <property type="entry name" value="REGULATOR OF RPOS"/>
    <property type="match status" value="1"/>
</dbReference>
<evidence type="ECO:0000259" key="4">
    <source>
        <dbReference type="PROSITE" id="PS50110"/>
    </source>
</evidence>
<name>A0A0V8M5S1_9CHLR</name>
<dbReference type="InterPro" id="IPR001867">
    <property type="entry name" value="OmpR/PhoB-type_DNA-bd"/>
</dbReference>
<dbReference type="eggNOG" id="COG0745">
    <property type="taxonomic scope" value="Bacteria"/>
</dbReference>
<dbReference type="InterPro" id="IPR039420">
    <property type="entry name" value="WalR-like"/>
</dbReference>
<dbReference type="SUPFAM" id="SSF52172">
    <property type="entry name" value="CheY-like"/>
    <property type="match status" value="1"/>
</dbReference>
<dbReference type="GO" id="GO:0006355">
    <property type="term" value="P:regulation of DNA-templated transcription"/>
    <property type="evidence" value="ECO:0007669"/>
    <property type="project" value="InterPro"/>
</dbReference>
<dbReference type="GO" id="GO:0000976">
    <property type="term" value="F:transcription cis-regulatory region binding"/>
    <property type="evidence" value="ECO:0007669"/>
    <property type="project" value="TreeGrafter"/>
</dbReference>
<feature type="DNA-binding region" description="OmpR/PhoB-type" evidence="3">
    <location>
        <begin position="127"/>
        <end position="226"/>
    </location>
</feature>
<dbReference type="Gene3D" id="6.10.250.690">
    <property type="match status" value="1"/>
</dbReference>
<dbReference type="EMBL" id="PHFD01000163">
    <property type="protein sequence ID" value="PKH46891.1"/>
    <property type="molecule type" value="Genomic_DNA"/>
</dbReference>